<feature type="compositionally biased region" description="Acidic residues" evidence="1">
    <location>
        <begin position="100"/>
        <end position="127"/>
    </location>
</feature>
<feature type="transmembrane region" description="Helical" evidence="2">
    <location>
        <begin position="6"/>
        <end position="26"/>
    </location>
</feature>
<evidence type="ECO:0000256" key="2">
    <source>
        <dbReference type="SAM" id="Phobius"/>
    </source>
</evidence>
<sequence length="127" mass="14046">MDPLVAVILVGVPLAWLVAFAAYAYLDAPNHGMDRRKWALIAFFVPLFGFFAYVFERGERDYDPSEDPYAPGSDARTAGLAVHERRRGEKRLGPAGTEAADGDEDGADGDDEWNDPDGIEIDDDRDR</sequence>
<dbReference type="OrthoDB" id="184807at2157"/>
<keyword evidence="2" id="KW-1133">Transmembrane helix</keyword>
<keyword evidence="2" id="KW-0472">Membrane</keyword>
<dbReference type="EMBL" id="NSKC01000001">
    <property type="protein sequence ID" value="PAU85348.1"/>
    <property type="molecule type" value="Genomic_DNA"/>
</dbReference>
<evidence type="ECO:0000313" key="4">
    <source>
        <dbReference type="Proteomes" id="UP000218083"/>
    </source>
</evidence>
<feature type="compositionally biased region" description="Basic and acidic residues" evidence="1">
    <location>
        <begin position="82"/>
        <end position="92"/>
    </location>
</feature>
<dbReference type="Proteomes" id="UP000218083">
    <property type="component" value="Unassembled WGS sequence"/>
</dbReference>
<dbReference type="AlphaFoldDB" id="A0A2A2FK78"/>
<name>A0A2A2FK78_9EURY</name>
<evidence type="ECO:0000313" key="3">
    <source>
        <dbReference type="EMBL" id="PAU85348.1"/>
    </source>
</evidence>
<organism evidence="3 4">
    <name type="scientific">Halorubrum salipaludis</name>
    <dbReference type="NCBI Taxonomy" id="2032630"/>
    <lineage>
        <taxon>Archaea</taxon>
        <taxon>Methanobacteriati</taxon>
        <taxon>Methanobacteriota</taxon>
        <taxon>Stenosarchaea group</taxon>
        <taxon>Halobacteria</taxon>
        <taxon>Halobacteriales</taxon>
        <taxon>Haloferacaceae</taxon>
        <taxon>Halorubrum</taxon>
    </lineage>
</organism>
<gene>
    <name evidence="3" type="ORF">CK500_01375</name>
</gene>
<keyword evidence="2" id="KW-0812">Transmembrane</keyword>
<proteinExistence type="predicted"/>
<evidence type="ECO:0000256" key="1">
    <source>
        <dbReference type="SAM" id="MobiDB-lite"/>
    </source>
</evidence>
<feature type="transmembrane region" description="Helical" evidence="2">
    <location>
        <begin position="38"/>
        <end position="55"/>
    </location>
</feature>
<protein>
    <submittedName>
        <fullName evidence="3">Uncharacterized protein</fullName>
    </submittedName>
</protein>
<keyword evidence="4" id="KW-1185">Reference proteome</keyword>
<dbReference type="RefSeq" id="WP_095635465.1">
    <property type="nucleotide sequence ID" value="NZ_NSKC01000001.1"/>
</dbReference>
<comment type="caution">
    <text evidence="3">The sequence shown here is derived from an EMBL/GenBank/DDBJ whole genome shotgun (WGS) entry which is preliminary data.</text>
</comment>
<accession>A0A2A2FK78</accession>
<feature type="region of interest" description="Disordered" evidence="1">
    <location>
        <begin position="62"/>
        <end position="127"/>
    </location>
</feature>
<reference evidence="3 4" key="1">
    <citation type="submission" date="2017-08" db="EMBL/GenBank/DDBJ databases">
        <title>The strain WRN001 was isolated from Binhai saline alkaline soil, Tianjin, China.</title>
        <authorList>
            <person name="Liu D."/>
            <person name="Zhang G."/>
        </authorList>
    </citation>
    <scope>NUCLEOTIDE SEQUENCE [LARGE SCALE GENOMIC DNA]</scope>
    <source>
        <strain evidence="3 4">WN019</strain>
    </source>
</reference>